<gene>
    <name evidence="3" type="ORF">NQ317_008988</name>
</gene>
<name>A0ABQ9J9B1_9CUCU</name>
<dbReference type="PANTHER" id="PTHR22855">
    <property type="entry name" value="ACETYL, PROPIONYL, PYRUVATE, AND GLUTACONYL CARBOXYLASE-RELATED"/>
    <property type="match status" value="1"/>
</dbReference>
<dbReference type="InterPro" id="IPR029045">
    <property type="entry name" value="ClpP/crotonase-like_dom_sf"/>
</dbReference>
<evidence type="ECO:0000259" key="2">
    <source>
        <dbReference type="PROSITE" id="PS50989"/>
    </source>
</evidence>
<proteinExistence type="inferred from homology"/>
<keyword evidence="4" id="KW-1185">Reference proteome</keyword>
<comment type="similarity">
    <text evidence="1">Belongs to the AccD/PCCB family.</text>
</comment>
<organism evidence="3 4">
    <name type="scientific">Molorchus minor</name>
    <dbReference type="NCBI Taxonomy" id="1323400"/>
    <lineage>
        <taxon>Eukaryota</taxon>
        <taxon>Metazoa</taxon>
        <taxon>Ecdysozoa</taxon>
        <taxon>Arthropoda</taxon>
        <taxon>Hexapoda</taxon>
        <taxon>Insecta</taxon>
        <taxon>Pterygota</taxon>
        <taxon>Neoptera</taxon>
        <taxon>Endopterygota</taxon>
        <taxon>Coleoptera</taxon>
        <taxon>Polyphaga</taxon>
        <taxon>Cucujiformia</taxon>
        <taxon>Chrysomeloidea</taxon>
        <taxon>Cerambycidae</taxon>
        <taxon>Lamiinae</taxon>
        <taxon>Monochamini</taxon>
        <taxon>Molorchus</taxon>
    </lineage>
</organism>
<dbReference type="Pfam" id="PF01039">
    <property type="entry name" value="Carboxyl_trans"/>
    <property type="match status" value="1"/>
</dbReference>
<dbReference type="SUPFAM" id="SSF52096">
    <property type="entry name" value="ClpP/crotonase"/>
    <property type="match status" value="1"/>
</dbReference>
<evidence type="ECO:0000313" key="3">
    <source>
        <dbReference type="EMBL" id="KAJ8974047.1"/>
    </source>
</evidence>
<feature type="domain" description="CoA carboxyltransferase C-terminal" evidence="2">
    <location>
        <begin position="1"/>
        <end position="87"/>
    </location>
</feature>
<accession>A0ABQ9J9B1</accession>
<evidence type="ECO:0000313" key="4">
    <source>
        <dbReference type="Proteomes" id="UP001162164"/>
    </source>
</evidence>
<protein>
    <recommendedName>
        <fullName evidence="2">CoA carboxyltransferase C-terminal domain-containing protein</fullName>
    </recommendedName>
</protein>
<dbReference type="InterPro" id="IPR011763">
    <property type="entry name" value="COA_CT_C"/>
</dbReference>
<dbReference type="EMBL" id="JAPWTJ010001063">
    <property type="protein sequence ID" value="KAJ8974047.1"/>
    <property type="molecule type" value="Genomic_DNA"/>
</dbReference>
<sequence length="95" mass="10656">MWPNAKIAVMGGAQAAGVLSEVANKGKRWNEKEIKEFEEGIINRIDKESSPYYSTARLWDDGIIDPKDTRKILGLSIAAALNREIDNTNFGIFRM</sequence>
<dbReference type="PANTHER" id="PTHR22855:SF13">
    <property type="entry name" value="METHYLCROTONOYL-COA CARBOXYLASE BETA CHAIN, MITOCHONDRIAL"/>
    <property type="match status" value="1"/>
</dbReference>
<reference evidence="3" key="1">
    <citation type="journal article" date="2023" name="Insect Mol. Biol.">
        <title>Genome sequencing provides insights into the evolution of gene families encoding plant cell wall-degrading enzymes in longhorned beetles.</title>
        <authorList>
            <person name="Shin N.R."/>
            <person name="Okamura Y."/>
            <person name="Kirsch R."/>
            <person name="Pauchet Y."/>
        </authorList>
    </citation>
    <scope>NUCLEOTIDE SEQUENCE</scope>
    <source>
        <strain evidence="3">MMC_N1</strain>
    </source>
</reference>
<dbReference type="Proteomes" id="UP001162164">
    <property type="component" value="Unassembled WGS sequence"/>
</dbReference>
<dbReference type="InterPro" id="IPR034733">
    <property type="entry name" value="AcCoA_carboxyl_beta"/>
</dbReference>
<dbReference type="Gene3D" id="3.90.226.10">
    <property type="entry name" value="2-enoyl-CoA Hydratase, Chain A, domain 1"/>
    <property type="match status" value="1"/>
</dbReference>
<comment type="caution">
    <text evidence="3">The sequence shown here is derived from an EMBL/GenBank/DDBJ whole genome shotgun (WGS) entry which is preliminary data.</text>
</comment>
<evidence type="ECO:0000256" key="1">
    <source>
        <dbReference type="ARBA" id="ARBA00006102"/>
    </source>
</evidence>
<dbReference type="InterPro" id="IPR045190">
    <property type="entry name" value="MCCB/AccD1-like"/>
</dbReference>
<dbReference type="PROSITE" id="PS50989">
    <property type="entry name" value="COA_CT_CTER"/>
    <property type="match status" value="1"/>
</dbReference>